<evidence type="ECO:0000313" key="3">
    <source>
        <dbReference type="Proteomes" id="UP000247755"/>
    </source>
</evidence>
<feature type="coiled-coil region" evidence="1">
    <location>
        <begin position="21"/>
        <end position="51"/>
    </location>
</feature>
<name>A0A318IY80_BURPY</name>
<dbReference type="Proteomes" id="UP000247755">
    <property type="component" value="Unassembled WGS sequence"/>
</dbReference>
<proteinExistence type="predicted"/>
<protein>
    <submittedName>
        <fullName evidence="2">Uncharacterized protein</fullName>
    </submittedName>
</protein>
<organism evidence="2 3">
    <name type="scientific">Burkholderia pyrrocinia</name>
    <name type="common">Pseudomonas pyrrocinia</name>
    <dbReference type="NCBI Taxonomy" id="60550"/>
    <lineage>
        <taxon>Bacteria</taxon>
        <taxon>Pseudomonadati</taxon>
        <taxon>Pseudomonadota</taxon>
        <taxon>Betaproteobacteria</taxon>
        <taxon>Burkholderiales</taxon>
        <taxon>Burkholderiaceae</taxon>
        <taxon>Burkholderia</taxon>
        <taxon>Burkholderia cepacia complex</taxon>
    </lineage>
</organism>
<keyword evidence="1" id="KW-0175">Coiled coil</keyword>
<dbReference type="RefSeq" id="WP_143155691.1">
    <property type="nucleotide sequence ID" value="NZ_QJJY01000006.1"/>
</dbReference>
<gene>
    <name evidence="2" type="ORF">NA66_100685</name>
</gene>
<dbReference type="AlphaFoldDB" id="A0A318IY80"/>
<evidence type="ECO:0000313" key="2">
    <source>
        <dbReference type="EMBL" id="PXX35445.1"/>
    </source>
</evidence>
<comment type="caution">
    <text evidence="2">The sequence shown here is derived from an EMBL/GenBank/DDBJ whole genome shotgun (WGS) entry which is preliminary data.</text>
</comment>
<evidence type="ECO:0000256" key="1">
    <source>
        <dbReference type="SAM" id="Coils"/>
    </source>
</evidence>
<dbReference type="EMBL" id="QJJY01000006">
    <property type="protein sequence ID" value="PXX35445.1"/>
    <property type="molecule type" value="Genomic_DNA"/>
</dbReference>
<sequence length="149" mass="16522">MKSTAPLTAATRIAHLRALQLSRERAEAKRLAHAREAAQAREREAANLMAAIARESRSGPASAVLPIDLLRNRAGAIDTAHRTWLTVAEQARSATSQVDAHRPTLERHHQCADAADRLVAQARIAERRARDKADDARLDDWLSTCRRRP</sequence>
<accession>A0A318IY80</accession>
<reference evidence="2 3" key="1">
    <citation type="submission" date="2018-05" db="EMBL/GenBank/DDBJ databases">
        <title>Comparative genomics of bacterial root endophytes of switchgrass collected from native prairies over two seasons.</title>
        <authorList>
            <person name="Tang Y."/>
        </authorList>
    </citation>
    <scope>NUCLEOTIDE SEQUENCE [LARGE SCALE GENOMIC DNA]</scope>
    <source>
        <strain evidence="2 3">NFIX32</strain>
    </source>
</reference>